<sequence>MSDEFQEYLETRLPSLRQTERKDTDASSRSKPREDPGLRGGIPASGDAPPARIQRGGRTLNPQECTLSGDASARLGQVQTVTKCPNCMRLALHHGQHMCRKWWSARDAWLGGPARLQARLMTSTPTNVGGREQSWSGEVVCQQEILDGTGREPTRGNNPNTRLGDNGAVEKPCKGGRAVDGNDA</sequence>
<reference evidence="2" key="1">
    <citation type="submission" date="2020-03" db="EMBL/GenBank/DDBJ databases">
        <authorList>
            <person name="Weist P."/>
        </authorList>
    </citation>
    <scope>NUCLEOTIDE SEQUENCE</scope>
</reference>
<dbReference type="EMBL" id="CADEAL010001855">
    <property type="protein sequence ID" value="CAB1436103.1"/>
    <property type="molecule type" value="Genomic_DNA"/>
</dbReference>
<dbReference type="AlphaFoldDB" id="A0A9N7UTM9"/>
<evidence type="ECO:0000256" key="1">
    <source>
        <dbReference type="SAM" id="MobiDB-lite"/>
    </source>
</evidence>
<feature type="compositionally biased region" description="Basic and acidic residues" evidence="1">
    <location>
        <begin position="18"/>
        <end position="37"/>
    </location>
</feature>
<proteinExistence type="predicted"/>
<evidence type="ECO:0000313" key="3">
    <source>
        <dbReference type="Proteomes" id="UP001153269"/>
    </source>
</evidence>
<protein>
    <submittedName>
        <fullName evidence="2">Uncharacterized protein</fullName>
    </submittedName>
</protein>
<name>A0A9N7UTM9_PLEPL</name>
<accession>A0A9N7UTM9</accession>
<feature type="region of interest" description="Disordered" evidence="1">
    <location>
        <begin position="1"/>
        <end position="60"/>
    </location>
</feature>
<evidence type="ECO:0000313" key="2">
    <source>
        <dbReference type="EMBL" id="CAB1436103.1"/>
    </source>
</evidence>
<comment type="caution">
    <text evidence="2">The sequence shown here is derived from an EMBL/GenBank/DDBJ whole genome shotgun (WGS) entry which is preliminary data.</text>
</comment>
<gene>
    <name evidence="2" type="ORF">PLEPLA_LOCUS24118</name>
</gene>
<keyword evidence="3" id="KW-1185">Reference proteome</keyword>
<dbReference type="Proteomes" id="UP001153269">
    <property type="component" value="Unassembled WGS sequence"/>
</dbReference>
<feature type="region of interest" description="Disordered" evidence="1">
    <location>
        <begin position="148"/>
        <end position="184"/>
    </location>
</feature>
<organism evidence="2 3">
    <name type="scientific">Pleuronectes platessa</name>
    <name type="common">European plaice</name>
    <dbReference type="NCBI Taxonomy" id="8262"/>
    <lineage>
        <taxon>Eukaryota</taxon>
        <taxon>Metazoa</taxon>
        <taxon>Chordata</taxon>
        <taxon>Craniata</taxon>
        <taxon>Vertebrata</taxon>
        <taxon>Euteleostomi</taxon>
        <taxon>Actinopterygii</taxon>
        <taxon>Neopterygii</taxon>
        <taxon>Teleostei</taxon>
        <taxon>Neoteleostei</taxon>
        <taxon>Acanthomorphata</taxon>
        <taxon>Carangaria</taxon>
        <taxon>Pleuronectiformes</taxon>
        <taxon>Pleuronectoidei</taxon>
        <taxon>Pleuronectidae</taxon>
        <taxon>Pleuronectes</taxon>
    </lineage>
</organism>